<dbReference type="Gene3D" id="3.40.50.150">
    <property type="entry name" value="Vaccinia Virus protein VP39"/>
    <property type="match status" value="1"/>
</dbReference>
<evidence type="ECO:0000313" key="3">
    <source>
        <dbReference type="Proteomes" id="UP001551482"/>
    </source>
</evidence>
<accession>A0ABV3DVA0</accession>
<dbReference type="InterPro" id="IPR029063">
    <property type="entry name" value="SAM-dependent_MTases_sf"/>
</dbReference>
<reference evidence="2 3" key="1">
    <citation type="submission" date="2024-06" db="EMBL/GenBank/DDBJ databases">
        <title>The Natural Products Discovery Center: Release of the First 8490 Sequenced Strains for Exploring Actinobacteria Biosynthetic Diversity.</title>
        <authorList>
            <person name="Kalkreuter E."/>
            <person name="Kautsar S.A."/>
            <person name="Yang D."/>
            <person name="Bader C.D."/>
            <person name="Teijaro C.N."/>
            <person name="Fluegel L."/>
            <person name="Davis C.M."/>
            <person name="Simpson J.R."/>
            <person name="Lauterbach L."/>
            <person name="Steele A.D."/>
            <person name="Gui C."/>
            <person name="Meng S."/>
            <person name="Li G."/>
            <person name="Viehrig K."/>
            <person name="Ye F."/>
            <person name="Su P."/>
            <person name="Kiefer A.F."/>
            <person name="Nichols A."/>
            <person name="Cepeda A.J."/>
            <person name="Yan W."/>
            <person name="Fan B."/>
            <person name="Jiang Y."/>
            <person name="Adhikari A."/>
            <person name="Zheng C.-J."/>
            <person name="Schuster L."/>
            <person name="Cowan T.M."/>
            <person name="Smanski M.J."/>
            <person name="Chevrette M.G."/>
            <person name="De Carvalho L.P.S."/>
            <person name="Shen B."/>
        </authorList>
    </citation>
    <scope>NUCLEOTIDE SEQUENCE [LARGE SCALE GENOMIC DNA]</scope>
    <source>
        <strain evidence="2 3">NPDC048946</strain>
    </source>
</reference>
<gene>
    <name evidence="2" type="ORF">AB0C36_40050</name>
</gene>
<evidence type="ECO:0000313" key="2">
    <source>
        <dbReference type="EMBL" id="MEU8139673.1"/>
    </source>
</evidence>
<sequence length="232" mass="25153">MPVKREGDKVATVVVERVETPRGELVLRRRGDDFEIISNGTFLMDTRDGTSERLLVRAAVDAVGRPDLRVLIGGLGVGFSLGEAAAHPSVGHVTVVEREAPVIAWQHGPLGRFSRHALDAPHVQVRHEDLLDWVFATAGPADDPLATYDALCLDIDNGPDWTVTESNRSLYGREGLTALRGRLAPGGVLAVWSAAASREFEERLAGVFGDVRVEEVPVRVPRGVPDVVFLAR</sequence>
<dbReference type="EMBL" id="JBEZFP010000191">
    <property type="protein sequence ID" value="MEU8139673.1"/>
    <property type="molecule type" value="Genomic_DNA"/>
</dbReference>
<dbReference type="Proteomes" id="UP001551482">
    <property type="component" value="Unassembled WGS sequence"/>
</dbReference>
<dbReference type="SUPFAM" id="SSF53335">
    <property type="entry name" value="S-adenosyl-L-methionine-dependent methyltransferases"/>
    <property type="match status" value="1"/>
</dbReference>
<name>A0ABV3DVA0_9ACTN</name>
<keyword evidence="1" id="KW-0620">Polyamine biosynthesis</keyword>
<proteinExistence type="predicted"/>
<protein>
    <submittedName>
        <fullName evidence="2">Spermidine synthase</fullName>
    </submittedName>
</protein>
<keyword evidence="3" id="KW-1185">Reference proteome</keyword>
<dbReference type="PANTHER" id="PTHR43317:SF3">
    <property type="entry name" value="BLR2883 PROTEIN"/>
    <property type="match status" value="1"/>
</dbReference>
<comment type="caution">
    <text evidence="2">The sequence shown here is derived from an EMBL/GenBank/DDBJ whole genome shotgun (WGS) entry which is preliminary data.</text>
</comment>
<dbReference type="PANTHER" id="PTHR43317">
    <property type="entry name" value="THERMOSPERMINE SYNTHASE ACAULIS5"/>
    <property type="match status" value="1"/>
</dbReference>
<dbReference type="RefSeq" id="WP_358363913.1">
    <property type="nucleotide sequence ID" value="NZ_JBEZFP010000191.1"/>
</dbReference>
<evidence type="ECO:0000256" key="1">
    <source>
        <dbReference type="ARBA" id="ARBA00023115"/>
    </source>
</evidence>
<organism evidence="2 3">
    <name type="scientific">Streptodolium elevatio</name>
    <dbReference type="NCBI Taxonomy" id="3157996"/>
    <lineage>
        <taxon>Bacteria</taxon>
        <taxon>Bacillati</taxon>
        <taxon>Actinomycetota</taxon>
        <taxon>Actinomycetes</taxon>
        <taxon>Kitasatosporales</taxon>
        <taxon>Streptomycetaceae</taxon>
        <taxon>Streptodolium</taxon>
    </lineage>
</organism>